<dbReference type="PROSITE" id="PS51116">
    <property type="entry name" value="LAMININ_IVB"/>
    <property type="match status" value="1"/>
</dbReference>
<comment type="caution">
    <text evidence="17">The sequence shown here is derived from an EMBL/GenBank/DDBJ whole genome shotgun (WGS) entry which is preliminary data.</text>
</comment>
<evidence type="ECO:0000256" key="8">
    <source>
        <dbReference type="ARBA" id="ARBA00023054"/>
    </source>
</evidence>
<evidence type="ECO:0008006" key="19">
    <source>
        <dbReference type="Google" id="ProtNLM"/>
    </source>
</evidence>
<feature type="disulfide bond" evidence="12">
    <location>
        <begin position="1152"/>
        <end position="1161"/>
    </location>
</feature>
<dbReference type="InterPro" id="IPR013015">
    <property type="entry name" value="Laminin_IV_B"/>
</dbReference>
<feature type="disulfide bond" evidence="12">
    <location>
        <begin position="886"/>
        <end position="895"/>
    </location>
</feature>
<dbReference type="Pfam" id="PF21199">
    <property type="entry name" value="LAMININ_IV_B"/>
    <property type="match status" value="1"/>
</dbReference>
<keyword evidence="5" id="KW-0677">Repeat</keyword>
<dbReference type="SMART" id="SM00136">
    <property type="entry name" value="LamNT"/>
    <property type="match status" value="1"/>
</dbReference>
<feature type="disulfide bond" evidence="12">
    <location>
        <begin position="794"/>
        <end position="803"/>
    </location>
</feature>
<dbReference type="FunFam" id="2.10.25.10:FF:000011">
    <property type="entry name" value="Cadherin EGF LAG seven-pass G-type receptor"/>
    <property type="match status" value="2"/>
</dbReference>
<dbReference type="Pfam" id="PF24973">
    <property type="entry name" value="EGF_LMN_ATRN"/>
    <property type="match status" value="1"/>
</dbReference>
<feature type="domain" description="Laminin EGF-like" evidence="14">
    <location>
        <begin position="1083"/>
        <end position="1130"/>
    </location>
</feature>
<evidence type="ECO:0000256" key="9">
    <source>
        <dbReference type="ARBA" id="ARBA00023157"/>
    </source>
</evidence>
<keyword evidence="10" id="KW-0325">Glycoprotein</keyword>
<dbReference type="Pfam" id="PF24999">
    <property type="entry name" value="LAMB4"/>
    <property type="match status" value="1"/>
</dbReference>
<dbReference type="FunFam" id="2.10.25.10:FF:000135">
    <property type="entry name" value="Laminin subunit beta 4"/>
    <property type="match status" value="1"/>
</dbReference>
<feature type="disulfide bond" evidence="12">
    <location>
        <begin position="821"/>
        <end position="833"/>
    </location>
</feature>
<evidence type="ECO:0000256" key="3">
    <source>
        <dbReference type="ARBA" id="ARBA00022530"/>
    </source>
</evidence>
<dbReference type="SMART" id="SM00181">
    <property type="entry name" value="EGF"/>
    <property type="match status" value="9"/>
</dbReference>
<feature type="disulfide bond" evidence="12">
    <location>
        <begin position="1055"/>
        <end position="1064"/>
    </location>
</feature>
<gene>
    <name evidence="17" type="ORF">Q5P01_013055</name>
</gene>
<keyword evidence="2" id="KW-0964">Secreted</keyword>
<feature type="domain" description="Laminin EGF-like" evidence="14">
    <location>
        <begin position="1131"/>
        <end position="1177"/>
    </location>
</feature>
<keyword evidence="4" id="KW-0732">Signal</keyword>
<dbReference type="FunFam" id="2.10.25.10:FF:000084">
    <property type="entry name" value="Laminin subunit alpha 3"/>
    <property type="match status" value="1"/>
</dbReference>
<dbReference type="FunFam" id="2.10.25.10:FF:000130">
    <property type="entry name" value="Laminin subunit beta 1"/>
    <property type="match status" value="1"/>
</dbReference>
<feature type="disulfide bond" evidence="12">
    <location>
        <begin position="1104"/>
        <end position="1113"/>
    </location>
</feature>
<dbReference type="SMART" id="SM00180">
    <property type="entry name" value="EGF_Lam"/>
    <property type="match status" value="13"/>
</dbReference>
<feature type="disulfide bond" evidence="12">
    <location>
        <begin position="775"/>
        <end position="792"/>
    </location>
</feature>
<feature type="domain" description="Laminin N-terminal" evidence="16">
    <location>
        <begin position="1"/>
        <end position="228"/>
    </location>
</feature>
<dbReference type="InterPro" id="IPR000742">
    <property type="entry name" value="EGF"/>
</dbReference>
<dbReference type="GO" id="GO:0034446">
    <property type="term" value="P:substrate adhesion-dependent cell spreading"/>
    <property type="evidence" value="ECO:0007669"/>
    <property type="project" value="TreeGrafter"/>
</dbReference>
<feature type="domain" description="Laminin EGF-like" evidence="14">
    <location>
        <begin position="1026"/>
        <end position="1082"/>
    </location>
</feature>
<feature type="coiled-coil region" evidence="13">
    <location>
        <begin position="1668"/>
        <end position="1709"/>
    </location>
</feature>
<evidence type="ECO:0000259" key="16">
    <source>
        <dbReference type="PROSITE" id="PS51117"/>
    </source>
</evidence>
<evidence type="ECO:0000256" key="11">
    <source>
        <dbReference type="ARBA" id="ARBA00023292"/>
    </source>
</evidence>
<feature type="disulfide bond" evidence="12">
    <location>
        <begin position="823"/>
        <end position="840"/>
    </location>
</feature>
<dbReference type="PANTHER" id="PTHR10574">
    <property type="entry name" value="NETRIN/LAMININ-RELATED"/>
    <property type="match status" value="1"/>
</dbReference>
<evidence type="ECO:0000259" key="15">
    <source>
        <dbReference type="PROSITE" id="PS51116"/>
    </source>
</evidence>
<dbReference type="CDD" id="cd00055">
    <property type="entry name" value="EGF_Lam"/>
    <property type="match status" value="13"/>
</dbReference>
<dbReference type="FunFam" id="2.10.25.10:FF:000105">
    <property type="entry name" value="laminin subunit gamma-1"/>
    <property type="match status" value="1"/>
</dbReference>
<feature type="disulfide bond" evidence="12">
    <location>
        <begin position="998"/>
        <end position="1007"/>
    </location>
</feature>
<feature type="domain" description="Laminin EGF-like" evidence="14">
    <location>
        <begin position="974"/>
        <end position="1025"/>
    </location>
</feature>
<keyword evidence="11 12" id="KW-0424">Laminin EGF-like domain</keyword>
<dbReference type="FunFam" id="2.10.25.10:FF:000065">
    <property type="entry name" value="Laminin subunit beta 1"/>
    <property type="match status" value="1"/>
</dbReference>
<keyword evidence="9 12" id="KW-1015">Disulfide bond</keyword>
<dbReference type="Pfam" id="PF23219">
    <property type="entry name" value="LAMB1"/>
    <property type="match status" value="1"/>
</dbReference>
<feature type="disulfide bond" evidence="12">
    <location>
        <begin position="1085"/>
        <end position="1102"/>
    </location>
</feature>
<evidence type="ECO:0000259" key="14">
    <source>
        <dbReference type="PROSITE" id="PS50027"/>
    </source>
</evidence>
<dbReference type="PROSITE" id="PS51117">
    <property type="entry name" value="LAMININ_NTER"/>
    <property type="match status" value="1"/>
</dbReference>
<feature type="disulfide bond" evidence="12">
    <location>
        <begin position="842"/>
        <end position="851"/>
    </location>
</feature>
<dbReference type="FunFam" id="2.10.25.10:FF:000145">
    <property type="entry name" value="Laminin subunit beta 1"/>
    <property type="match status" value="1"/>
</dbReference>
<keyword evidence="3" id="KW-0272">Extracellular matrix</keyword>
<feature type="disulfide bond" evidence="12">
    <location>
        <begin position="1083"/>
        <end position="1095"/>
    </location>
</feature>
<dbReference type="InterPro" id="IPR056863">
    <property type="entry name" value="LMN_ATRN_NET-like_EGF"/>
</dbReference>
<feature type="disulfide bond" evidence="12">
    <location>
        <begin position="1133"/>
        <end position="1150"/>
    </location>
</feature>
<accession>A0AA88MQY6</accession>
<organism evidence="17 18">
    <name type="scientific">Channa striata</name>
    <name type="common">Snakehead murrel</name>
    <name type="synonym">Ophicephalus striatus</name>
    <dbReference type="NCBI Taxonomy" id="64152"/>
    <lineage>
        <taxon>Eukaryota</taxon>
        <taxon>Metazoa</taxon>
        <taxon>Chordata</taxon>
        <taxon>Craniata</taxon>
        <taxon>Vertebrata</taxon>
        <taxon>Euteleostomi</taxon>
        <taxon>Actinopterygii</taxon>
        <taxon>Neopterygii</taxon>
        <taxon>Teleostei</taxon>
        <taxon>Neoteleostei</taxon>
        <taxon>Acanthomorphata</taxon>
        <taxon>Anabantaria</taxon>
        <taxon>Anabantiformes</taxon>
        <taxon>Channoidei</taxon>
        <taxon>Channidae</taxon>
        <taxon>Channa</taxon>
    </lineage>
</organism>
<feature type="domain" description="Laminin EGF-like" evidence="14">
    <location>
        <begin position="229"/>
        <end position="295"/>
    </location>
</feature>
<keyword evidence="8 13" id="KW-0175">Coiled coil</keyword>
<evidence type="ECO:0000256" key="6">
    <source>
        <dbReference type="ARBA" id="ARBA00022869"/>
    </source>
</evidence>
<dbReference type="FunFam" id="2.10.25.10:FF:000138">
    <property type="entry name" value="Laminin subunit beta 1"/>
    <property type="match status" value="1"/>
</dbReference>
<dbReference type="Gene3D" id="2.60.120.260">
    <property type="entry name" value="Galactose-binding domain-like"/>
    <property type="match status" value="1"/>
</dbReference>
<dbReference type="GO" id="GO:0070831">
    <property type="term" value="P:basement membrane assembly"/>
    <property type="evidence" value="ECO:0007669"/>
    <property type="project" value="TreeGrafter"/>
</dbReference>
<evidence type="ECO:0000256" key="12">
    <source>
        <dbReference type="PROSITE-ProRule" id="PRU00460"/>
    </source>
</evidence>
<dbReference type="InterPro" id="IPR056558">
    <property type="entry name" value="LAMB1-4_helical"/>
</dbReference>
<dbReference type="InterPro" id="IPR008211">
    <property type="entry name" value="Laminin_N"/>
</dbReference>
<evidence type="ECO:0000313" key="18">
    <source>
        <dbReference type="Proteomes" id="UP001187415"/>
    </source>
</evidence>
<evidence type="ECO:0000313" key="17">
    <source>
        <dbReference type="EMBL" id="KAK2842855.1"/>
    </source>
</evidence>
<keyword evidence="18" id="KW-1185">Reference proteome</keyword>
<comment type="subcellular location">
    <subcellularLocation>
        <location evidence="1">Secreted</location>
        <location evidence="1">Extracellular space</location>
        <location evidence="1">Extracellular matrix</location>
        <location evidence="1">Basement membrane</location>
    </subcellularLocation>
</comment>
<dbReference type="Pfam" id="PF00055">
    <property type="entry name" value="Laminin_N"/>
    <property type="match status" value="1"/>
</dbReference>
<dbReference type="GO" id="GO:0007411">
    <property type="term" value="P:axon guidance"/>
    <property type="evidence" value="ECO:0007669"/>
    <property type="project" value="TreeGrafter"/>
</dbReference>
<evidence type="ECO:0000256" key="10">
    <source>
        <dbReference type="ARBA" id="ARBA00023180"/>
    </source>
</evidence>
<protein>
    <recommendedName>
        <fullName evidence="19">Laminin subunit beta-4-like</fullName>
    </recommendedName>
</protein>
<reference evidence="17" key="1">
    <citation type="submission" date="2023-07" db="EMBL/GenBank/DDBJ databases">
        <title>Chromosome-level Genome Assembly of Striped Snakehead (Channa striata).</title>
        <authorList>
            <person name="Liu H."/>
        </authorList>
    </citation>
    <scope>NUCLEOTIDE SEQUENCE</scope>
    <source>
        <strain evidence="17">Gz</strain>
        <tissue evidence="17">Muscle</tissue>
    </source>
</reference>
<dbReference type="Gene3D" id="2.170.300.10">
    <property type="entry name" value="Tie2 ligand-binding domain superfamily"/>
    <property type="match status" value="1"/>
</dbReference>
<feature type="domain" description="Laminin EGF-like" evidence="14">
    <location>
        <begin position="867"/>
        <end position="914"/>
    </location>
</feature>
<feature type="disulfide bond" evidence="12">
    <location>
        <begin position="898"/>
        <end position="912"/>
    </location>
</feature>
<feature type="domain" description="Laminin EGF-like" evidence="14">
    <location>
        <begin position="821"/>
        <end position="866"/>
    </location>
</feature>
<feature type="domain" description="Laminin EGF-like" evidence="14">
    <location>
        <begin position="773"/>
        <end position="820"/>
    </location>
</feature>
<dbReference type="GO" id="GO:0016477">
    <property type="term" value="P:cell migration"/>
    <property type="evidence" value="ECO:0007669"/>
    <property type="project" value="TreeGrafter"/>
</dbReference>
<feature type="disulfide bond" evidence="12">
    <location>
        <begin position="430"/>
        <end position="439"/>
    </location>
</feature>
<evidence type="ECO:0000256" key="4">
    <source>
        <dbReference type="ARBA" id="ARBA00022729"/>
    </source>
</evidence>
<dbReference type="EMBL" id="JAUPFM010000009">
    <property type="protein sequence ID" value="KAK2842855.1"/>
    <property type="molecule type" value="Genomic_DNA"/>
</dbReference>
<name>A0AA88MQY6_CHASR</name>
<dbReference type="SUPFAM" id="SSF57196">
    <property type="entry name" value="EGF/Laminin"/>
    <property type="match status" value="13"/>
</dbReference>
<evidence type="ECO:0000256" key="13">
    <source>
        <dbReference type="SAM" id="Coils"/>
    </source>
</evidence>
<sequence>MGDLMVGRAARLSASSTCGLEGPENYCIIGPLEEQQKCFMCDSQLPFDHPNSHRIDNVITTLNPDRKPKWWQSENGVHQVSIQLDLETVFQFSHLVLTFKSVRPAAMLVERSKDFGQTWNVLRYFAEDCLLHFPSVSTKPADGLDEVVCDSRYSGSEPSSNGEVVLKALDPIFDRKNTASFRNLNTLTNLRVNFTRLFTLGDTLPSLRGRNPRDKYFYALYSMVVRGSCFCNGHASECTPVDGGRGDVFHPTGMVHGHCVCRHNTAGESCEQCADFHHDSPWRPGAGDTADICRRCNCHGHSDSCHFDDLRFEVTGGRSGGVCDNCGHNRTGPQCERCGPFLYQDPERARDDPHACLPCYCDPAGSKGGGLCNALTGQCACKENVEGRRCDFCKRGFFGLRQDNPAGCQVCKCHVLGSVKCDRLTGSCECDRFTVGPFCDQCQAGFWGLGNSVHRCSPCDCDIGGALSTRCSQEDGQCHCLPHMTGRRCSDPAPGHFLPALNIFLYEAELAALLPGKSLTSSPPAPLPSPQFNSGLPRCEQYFRDQGFDFKFSDGRVHLLQKTRQLAHRRRHGQTSVPLDPGHTLQIVPQHRTAKQPITWTGPGLLRVSEGAGLRFSVDNLQSLVEFKLVIRYEVESSSDWLALVSIITLLPGNGGCSREPTRNKSLILPGTSRVSVLDSAVCLNSGGRYYVDIIFKKKSESVGSHILIDSMGLVPSTESRHAFCSQSELDSIHHFHCVGLTADLNPQESRAEICEGLVKSLSARIHNGALRCSCNVLGSLSLSCSKLGGVCECKLNVIGRCCDTCAPLTFGFGPDGCKLCECDPRGSLTELCDQVRGQCVCRSKVAGRRCNHCQIGFWGFPACRSCDCNGWSEDCDDETGECLECTEHTAGPHCNRCVDGFYGDPVSRQPCQPCLCPDSKSSGRFFATSCQYSPESLSLTCNCREGHTGPQCDRCSPGFYGNLTSSGARCEQCSCNDNIDPDDRNACDELTGECLCCNHHTMGSRCQTCEPGYYGNALDHDCKECSCDQRGTEVAQCPLGSPCLCDPITGQCPCRRGVRGFLCDECEDGFWNLDGALGCRLCSCDPLKSVSNICNKVTGQCPCRPEFGGRWCDECGENHFGNPNLQCISCDCNPEGTEHPSCDPESGKCKCRTGITGISCDKCAPGYDSAFPVCKQCHPCSTVWARTVTDVQRATKRMKTFIPHHSIDLPPKDYWKRLLDMYLKLYGLYNLTGLCPLKVEKVENLFVRIRKVKNTINLNVILMDLSPLLNTDIENIMLEFKKLLRKLQGKFVKDVDEEEENLQGLLDHIKKLHNGFMMDDWRLRNASKALEDSMDTRQDVKHKLSMCRYRGDLESMEKKMLLLRVVDLNTQICGGPGLDYCSGSGGALRNLDLGKSKFGGLNFNGVVPISQKTAETAERSKEQLITLLFSLDESSDVKQTAQDTKDQARDLQDRIINSMDTFKKEKKKTEELAEQVRAYLMDEMVPAEDIIKMSRAVLAIHLPQSPDQIRSTISDISILLSSATNLQKSLGSWKANVDHTGPSAESSRAQRTKAINMTDISRDTVEGGQDKANIEFESAGRDTKTTTDRIHDIKDKLHKTGLKLMNRPPEDLQRDIKALRSKMVQNREKARHAQQAAELALNMAAEMESDLDDVMKQYGVLIQNKQNQTFRERLENISNEVEAMRTQLENKLTQILGLEQRIQQLINRKVQKSGEVSSLLEIAESLHREISRKADGFANCAS</sequence>
<feature type="domain" description="Laminin EGF-like" evidence="14">
    <location>
        <begin position="359"/>
        <end position="410"/>
    </location>
</feature>
<evidence type="ECO:0000256" key="2">
    <source>
        <dbReference type="ARBA" id="ARBA00022525"/>
    </source>
</evidence>
<evidence type="ECO:0000256" key="7">
    <source>
        <dbReference type="ARBA" id="ARBA00022889"/>
    </source>
</evidence>
<dbReference type="PROSITE" id="PS50027">
    <property type="entry name" value="EGF_LAM_2"/>
    <property type="match status" value="10"/>
</dbReference>
<evidence type="ECO:0000256" key="1">
    <source>
        <dbReference type="ARBA" id="ARBA00004302"/>
    </source>
</evidence>
<dbReference type="GO" id="GO:0009887">
    <property type="term" value="P:animal organ morphogenesis"/>
    <property type="evidence" value="ECO:0007669"/>
    <property type="project" value="TreeGrafter"/>
</dbReference>
<keyword evidence="6" id="KW-0084">Basement membrane</keyword>
<dbReference type="FunFam" id="2.60.120.260:FF:000073">
    <property type="entry name" value="Laminin subunit beta 3"/>
    <property type="match status" value="1"/>
</dbReference>
<feature type="disulfide bond" evidence="12">
    <location>
        <begin position="1131"/>
        <end position="1143"/>
    </location>
</feature>
<feature type="domain" description="Laminin IV type B" evidence="15">
    <location>
        <begin position="498"/>
        <end position="767"/>
    </location>
</feature>
<feature type="disulfide bond" evidence="12">
    <location>
        <begin position="773"/>
        <end position="785"/>
    </location>
</feature>
<feature type="disulfide bond" evidence="12">
    <location>
        <begin position="381"/>
        <end position="390"/>
    </location>
</feature>
<dbReference type="InterPro" id="IPR050440">
    <property type="entry name" value="Laminin/Netrin_ECM"/>
</dbReference>
<proteinExistence type="predicted"/>
<keyword evidence="7" id="KW-0130">Cell adhesion</keyword>
<dbReference type="GO" id="GO:0043256">
    <property type="term" value="C:laminin complex"/>
    <property type="evidence" value="ECO:0007669"/>
    <property type="project" value="TreeGrafter"/>
</dbReference>
<dbReference type="Proteomes" id="UP001187415">
    <property type="component" value="Unassembled WGS sequence"/>
</dbReference>
<comment type="caution">
    <text evidence="12">Lacks conserved residue(s) required for the propagation of feature annotation.</text>
</comment>
<feature type="disulfide bond" evidence="12">
    <location>
        <begin position="442"/>
        <end position="456"/>
    </location>
</feature>
<dbReference type="PANTHER" id="PTHR10574:SF279">
    <property type="entry name" value="LAMININ SUBUNIT BETA 4"/>
    <property type="match status" value="1"/>
</dbReference>
<dbReference type="PROSITE" id="PS01248">
    <property type="entry name" value="EGF_LAM_1"/>
    <property type="match status" value="3"/>
</dbReference>
<feature type="disulfide bond" evidence="12">
    <location>
        <begin position="261"/>
        <end position="270"/>
    </location>
</feature>
<dbReference type="Gene3D" id="2.10.25.10">
    <property type="entry name" value="Laminin"/>
    <property type="match status" value="11"/>
</dbReference>
<dbReference type="GO" id="GO:0009888">
    <property type="term" value="P:tissue development"/>
    <property type="evidence" value="ECO:0007669"/>
    <property type="project" value="TreeGrafter"/>
</dbReference>
<dbReference type="InterPro" id="IPR056860">
    <property type="entry name" value="LAMB4_dom"/>
</dbReference>
<evidence type="ECO:0000256" key="5">
    <source>
        <dbReference type="ARBA" id="ARBA00022737"/>
    </source>
</evidence>
<dbReference type="PRINTS" id="PR00011">
    <property type="entry name" value="EGFLAMININ"/>
</dbReference>
<feature type="domain" description="Laminin EGF-like" evidence="14">
    <location>
        <begin position="411"/>
        <end position="458"/>
    </location>
</feature>
<dbReference type="InterPro" id="IPR002049">
    <property type="entry name" value="LE_dom"/>
</dbReference>
<dbReference type="Pfam" id="PF00053">
    <property type="entry name" value="EGF_laminin"/>
    <property type="match status" value="12"/>
</dbReference>